<dbReference type="GeneID" id="84651137"/>
<dbReference type="RefSeq" id="WP_019976550.1">
    <property type="nucleotide sequence ID" value="NZ_BJXC01000010.1"/>
</dbReference>
<organism evidence="2 3">
    <name type="scientific">Empedobacter brevis NBRC 14943 = ATCC 43319</name>
    <dbReference type="NCBI Taxonomy" id="1218108"/>
    <lineage>
        <taxon>Bacteria</taxon>
        <taxon>Pseudomonadati</taxon>
        <taxon>Bacteroidota</taxon>
        <taxon>Flavobacteriia</taxon>
        <taxon>Flavobacteriales</taxon>
        <taxon>Weeksellaceae</taxon>
        <taxon>Empedobacter</taxon>
    </lineage>
</organism>
<reference evidence="2 3" key="1">
    <citation type="submission" date="2019-07" db="EMBL/GenBank/DDBJ databases">
        <title>Whole genome shotgun sequence of Empedobacter brevis NBRC 14943.</title>
        <authorList>
            <person name="Hosoyama A."/>
            <person name="Uohara A."/>
            <person name="Ohji S."/>
            <person name="Ichikawa N."/>
        </authorList>
    </citation>
    <scope>NUCLEOTIDE SEQUENCE [LARGE SCALE GENOMIC DNA]</scope>
    <source>
        <strain evidence="2 3">NBRC 14943</strain>
    </source>
</reference>
<dbReference type="Proteomes" id="UP000321245">
    <property type="component" value="Unassembled WGS sequence"/>
</dbReference>
<dbReference type="STRING" id="1218108.GCA_000382425_03079"/>
<evidence type="ECO:0000259" key="1">
    <source>
        <dbReference type="Pfam" id="PF08808"/>
    </source>
</evidence>
<feature type="domain" description="RES" evidence="1">
    <location>
        <begin position="132"/>
        <end position="260"/>
    </location>
</feature>
<name>A0A511NGM0_9FLAO</name>
<keyword evidence="3" id="KW-1185">Reference proteome</keyword>
<protein>
    <recommendedName>
        <fullName evidence="1">RES domain-containing protein</fullName>
    </recommendedName>
</protein>
<evidence type="ECO:0000313" key="2">
    <source>
        <dbReference type="EMBL" id="GEM51950.1"/>
    </source>
</evidence>
<sequence length="360" mass="42438">MNFRELLKDDIFKLPLIQKEKVTFKVFIFKILKEFEDKVNLLDDELIDPNKNIKTSFVKKTLKDNIKNLNQSILEYLNGNPHKAYEYLEKTLKGNFKDLTEIFKNKNYVLDESFFRIRTNDTNYPYSIDQMLHIPFEHRGKVSTQRYSIPGFPSLYLGKTIYICWEELRRPSIDKIQIIRLKNINTLKILDLTPPIKDCSDIDELYKFLMTFPLIMCCSVKVKNDHDTFKPEYIIPQLLLQWIRNNSEFDGIQYKSTHITTNSFIENSELTNIVLPVKSNSNKGLCKKLINKFESTEVVSWSLYQFATGGQNFMYNSNEFDKINKRIPNLELINGVQLPYSYSTLGNLEYYLENLKTKSI</sequence>
<dbReference type="OrthoDB" id="7068172at2"/>
<dbReference type="AlphaFoldDB" id="A0A511NGM0"/>
<evidence type="ECO:0000313" key="3">
    <source>
        <dbReference type="Proteomes" id="UP000321245"/>
    </source>
</evidence>
<dbReference type="EMBL" id="BJXC01000010">
    <property type="protein sequence ID" value="GEM51950.1"/>
    <property type="molecule type" value="Genomic_DNA"/>
</dbReference>
<accession>A0A511NGM0</accession>
<comment type="caution">
    <text evidence="2">The sequence shown here is derived from an EMBL/GenBank/DDBJ whole genome shotgun (WGS) entry which is preliminary data.</text>
</comment>
<proteinExistence type="predicted"/>
<gene>
    <name evidence="2" type="ORF">EB1_17400</name>
</gene>
<dbReference type="Pfam" id="PF08808">
    <property type="entry name" value="RES"/>
    <property type="match status" value="1"/>
</dbReference>
<dbReference type="InterPro" id="IPR014914">
    <property type="entry name" value="RES_dom"/>
</dbReference>